<feature type="transmembrane region" description="Helical" evidence="1">
    <location>
        <begin position="84"/>
        <end position="102"/>
    </location>
</feature>
<proteinExistence type="predicted"/>
<accession>A0ABW4Q951</accession>
<feature type="transmembrane region" description="Helical" evidence="1">
    <location>
        <begin position="61"/>
        <end position="78"/>
    </location>
</feature>
<keyword evidence="3" id="KW-1185">Reference proteome</keyword>
<reference evidence="3" key="1">
    <citation type="journal article" date="2019" name="Int. J. Syst. Evol. Microbiol.">
        <title>The Global Catalogue of Microorganisms (GCM) 10K type strain sequencing project: providing services to taxonomists for standard genome sequencing and annotation.</title>
        <authorList>
            <consortium name="The Broad Institute Genomics Platform"/>
            <consortium name="The Broad Institute Genome Sequencing Center for Infectious Disease"/>
            <person name="Wu L."/>
            <person name="Ma J."/>
        </authorList>
    </citation>
    <scope>NUCLEOTIDE SEQUENCE [LARGE SCALE GENOMIC DNA]</scope>
    <source>
        <strain evidence="3">JCM 11496</strain>
    </source>
</reference>
<name>A0ABW4Q951_9MICC</name>
<evidence type="ECO:0000256" key="1">
    <source>
        <dbReference type="SAM" id="Phobius"/>
    </source>
</evidence>
<dbReference type="RefSeq" id="WP_343878742.1">
    <property type="nucleotide sequence ID" value="NZ_BAAAIJ010000026.1"/>
</dbReference>
<comment type="caution">
    <text evidence="2">The sequence shown here is derived from an EMBL/GenBank/DDBJ whole genome shotgun (WGS) entry which is preliminary data.</text>
</comment>
<keyword evidence="1" id="KW-0812">Transmembrane</keyword>
<sequence length="114" mass="12209">MHNSWPSFLTWVLITVAVGVSTSIGWPGFVIAGLLGVALWIMLSCKADALERRRAVTTKSYALAALVAVPLGYLFFRLGDGNTMMWVLAFIVVGTIFPSRTATSSGDPARAHPA</sequence>
<evidence type="ECO:0000313" key="2">
    <source>
        <dbReference type="EMBL" id="MFD1847269.1"/>
    </source>
</evidence>
<protein>
    <submittedName>
        <fullName evidence="2">Uncharacterized protein</fullName>
    </submittedName>
</protein>
<gene>
    <name evidence="2" type="ORF">ACFSFX_11745</name>
</gene>
<dbReference type="Proteomes" id="UP001597307">
    <property type="component" value="Unassembled WGS sequence"/>
</dbReference>
<dbReference type="EMBL" id="JBHUGA010000041">
    <property type="protein sequence ID" value="MFD1847269.1"/>
    <property type="molecule type" value="Genomic_DNA"/>
</dbReference>
<keyword evidence="1" id="KW-1133">Transmembrane helix</keyword>
<keyword evidence="1" id="KW-0472">Membrane</keyword>
<organism evidence="2 3">
    <name type="scientific">Arthrobacter flavus</name>
    <dbReference type="NCBI Taxonomy" id="95172"/>
    <lineage>
        <taxon>Bacteria</taxon>
        <taxon>Bacillati</taxon>
        <taxon>Actinomycetota</taxon>
        <taxon>Actinomycetes</taxon>
        <taxon>Micrococcales</taxon>
        <taxon>Micrococcaceae</taxon>
        <taxon>Arthrobacter</taxon>
    </lineage>
</organism>
<evidence type="ECO:0000313" key="3">
    <source>
        <dbReference type="Proteomes" id="UP001597307"/>
    </source>
</evidence>
<feature type="transmembrane region" description="Helical" evidence="1">
    <location>
        <begin position="12"/>
        <end position="41"/>
    </location>
</feature>